<dbReference type="InterPro" id="IPR004843">
    <property type="entry name" value="Calcineurin-like_PHP"/>
</dbReference>
<dbReference type="EC" id="3.1.4.53" evidence="5"/>
<dbReference type="SUPFAM" id="SSF56300">
    <property type="entry name" value="Metallo-dependent phosphatases"/>
    <property type="match status" value="1"/>
</dbReference>
<accession>A0A679K8K3</accession>
<gene>
    <name evidence="5" type="primary">cpdA_6</name>
    <name evidence="5" type="ORF">MBLL_04024</name>
</gene>
<feature type="transmembrane region" description="Helical" evidence="3">
    <location>
        <begin position="12"/>
        <end position="30"/>
    </location>
</feature>
<dbReference type="GO" id="GO:0046872">
    <property type="term" value="F:metal ion binding"/>
    <property type="evidence" value="ECO:0007669"/>
    <property type="project" value="UniProtKB-KW"/>
</dbReference>
<dbReference type="GO" id="GO:0008758">
    <property type="term" value="F:UDP-2,3-diacylglucosamine hydrolase activity"/>
    <property type="evidence" value="ECO:0007669"/>
    <property type="project" value="TreeGrafter"/>
</dbReference>
<dbReference type="InterPro" id="IPR051158">
    <property type="entry name" value="Metallophosphoesterase_sf"/>
</dbReference>
<evidence type="ECO:0000259" key="4">
    <source>
        <dbReference type="Pfam" id="PF00149"/>
    </source>
</evidence>
<dbReference type="AlphaFoldDB" id="A0A679K8K3"/>
<organism evidence="5">
    <name type="scientific">Methylobacterium bullatum</name>
    <dbReference type="NCBI Taxonomy" id="570505"/>
    <lineage>
        <taxon>Bacteria</taxon>
        <taxon>Pseudomonadati</taxon>
        <taxon>Pseudomonadota</taxon>
        <taxon>Alphaproteobacteria</taxon>
        <taxon>Hyphomicrobiales</taxon>
        <taxon>Methylobacteriaceae</taxon>
        <taxon>Methylobacterium</taxon>
    </lineage>
</organism>
<dbReference type="Gene3D" id="3.60.21.10">
    <property type="match status" value="1"/>
</dbReference>
<proteinExistence type="predicted"/>
<dbReference type="CDD" id="cd07385">
    <property type="entry name" value="MPP_YkuE_C"/>
    <property type="match status" value="1"/>
</dbReference>
<name>A0A679K8K3_9HYPH</name>
<evidence type="ECO:0000256" key="3">
    <source>
        <dbReference type="SAM" id="Phobius"/>
    </source>
</evidence>
<dbReference type="GO" id="GO:0004115">
    <property type="term" value="F:3',5'-cyclic-AMP phosphodiesterase activity"/>
    <property type="evidence" value="ECO:0007669"/>
    <property type="project" value="UniProtKB-EC"/>
</dbReference>
<dbReference type="GO" id="GO:0009245">
    <property type="term" value="P:lipid A biosynthetic process"/>
    <property type="evidence" value="ECO:0007669"/>
    <property type="project" value="TreeGrafter"/>
</dbReference>
<keyword evidence="3" id="KW-0472">Membrane</keyword>
<sequence>MPIVHRRRYESMFHLIFGLPCLYVITRVLWPLPWPLAVKAGVAVLLLVASQYHLWSRLSSGSVFAPEFPRLLIVLFNWAFGAIVLLAAMQLALDVVALASKIMPGGGWAIPAGWRYAEAALAMLLSAVAVQQAVRVPPLKDVTVEIENLPAGFDGFTLLQLTDLHLSRLFPATWAREVVTRSNALGVDLVVVTGDLIDGALASRRADVEPLRDLRAPDGVWVIPGNHEYFFDYAGWMRRYAELGMGVLENRHTILRRGADALVLAGVTDLSASHSGRPVHDLDAALAGAPPDAPIVLLDHQPKDAARAAAKGVALQLSGHTHGGMIRGLDRLVARANAGFVSGPYAVGAMTLYVNNGTGLWPGFALRLGPPSELTRITLRGKPRS</sequence>
<reference evidence="5" key="1">
    <citation type="submission" date="2019-12" db="EMBL/GenBank/DDBJ databases">
        <authorList>
            <person name="Cremers G."/>
        </authorList>
    </citation>
    <scope>NUCLEOTIDE SEQUENCE</scope>
    <source>
        <strain evidence="5">Mbul2</strain>
    </source>
</reference>
<keyword evidence="3" id="KW-1133">Transmembrane helix</keyword>
<dbReference type="EMBL" id="LR743511">
    <property type="protein sequence ID" value="CAA2144904.1"/>
    <property type="molecule type" value="Genomic_DNA"/>
</dbReference>
<dbReference type="PANTHER" id="PTHR31302">
    <property type="entry name" value="TRANSMEMBRANE PROTEIN WITH METALLOPHOSPHOESTERASE DOMAIN-RELATED"/>
    <property type="match status" value="1"/>
</dbReference>
<keyword evidence="1" id="KW-0479">Metal-binding</keyword>
<dbReference type="GO" id="GO:0016020">
    <property type="term" value="C:membrane"/>
    <property type="evidence" value="ECO:0007669"/>
    <property type="project" value="GOC"/>
</dbReference>
<evidence type="ECO:0000256" key="2">
    <source>
        <dbReference type="ARBA" id="ARBA00022801"/>
    </source>
</evidence>
<feature type="transmembrane region" description="Helical" evidence="3">
    <location>
        <begin position="36"/>
        <end position="55"/>
    </location>
</feature>
<evidence type="ECO:0000256" key="1">
    <source>
        <dbReference type="ARBA" id="ARBA00022723"/>
    </source>
</evidence>
<protein>
    <submittedName>
        <fullName evidence="5">3',5'-cyclic adenosine monophosphate phosphodiesterase CpdA</fullName>
        <ecNumber evidence="5">3.1.4.53</ecNumber>
    </submittedName>
</protein>
<feature type="transmembrane region" description="Helical" evidence="3">
    <location>
        <begin position="71"/>
        <end position="93"/>
    </location>
</feature>
<keyword evidence="3" id="KW-0812">Transmembrane</keyword>
<dbReference type="InterPro" id="IPR029052">
    <property type="entry name" value="Metallo-depent_PP-like"/>
</dbReference>
<evidence type="ECO:0000313" key="5">
    <source>
        <dbReference type="EMBL" id="CAA2144904.1"/>
    </source>
</evidence>
<dbReference type="PANTHER" id="PTHR31302:SF31">
    <property type="entry name" value="PHOSPHODIESTERASE YAEI"/>
    <property type="match status" value="1"/>
</dbReference>
<feature type="domain" description="Calcineurin-like phosphoesterase" evidence="4">
    <location>
        <begin position="157"/>
        <end position="323"/>
    </location>
</feature>
<dbReference type="Pfam" id="PF00149">
    <property type="entry name" value="Metallophos"/>
    <property type="match status" value="1"/>
</dbReference>
<keyword evidence="2 5" id="KW-0378">Hydrolase</keyword>